<comment type="caution">
    <text evidence="1">The sequence shown here is derived from an EMBL/GenBank/DDBJ whole genome shotgun (WGS) entry which is preliminary data.</text>
</comment>
<accession>A0A1S8DDP6</accession>
<keyword evidence="2" id="KW-1185">Reference proteome</keyword>
<organism evidence="1 2">
    <name type="scientific">Halopseudomonas pachastrellae</name>
    <dbReference type="NCBI Taxonomy" id="254161"/>
    <lineage>
        <taxon>Bacteria</taxon>
        <taxon>Pseudomonadati</taxon>
        <taxon>Pseudomonadota</taxon>
        <taxon>Gammaproteobacteria</taxon>
        <taxon>Pseudomonadales</taxon>
        <taxon>Pseudomonadaceae</taxon>
        <taxon>Halopseudomonas</taxon>
    </lineage>
</organism>
<dbReference type="Proteomes" id="UP000242847">
    <property type="component" value="Unassembled WGS sequence"/>
</dbReference>
<dbReference type="AlphaFoldDB" id="A0A1S8DDP6"/>
<reference evidence="1 2" key="1">
    <citation type="submission" date="2017-01" db="EMBL/GenBank/DDBJ databases">
        <title>Draft genome sequence of Pseudomonas pachastrellae type strain CCUG 46540T from a deep sea.</title>
        <authorList>
            <person name="Gomila M."/>
            <person name="Mulet M."/>
            <person name="Lalucat J."/>
            <person name="Garcia-Valdes E."/>
        </authorList>
    </citation>
    <scope>NUCLEOTIDE SEQUENCE [LARGE SCALE GENOMIC DNA]</scope>
    <source>
        <strain evidence="1 2">CCUG 46540</strain>
    </source>
</reference>
<proteinExistence type="predicted"/>
<dbReference type="STRING" id="254161.SAMN05216256_10256"/>
<evidence type="ECO:0000313" key="2">
    <source>
        <dbReference type="Proteomes" id="UP000242847"/>
    </source>
</evidence>
<gene>
    <name evidence="1" type="ORF">BXT89_12255</name>
</gene>
<dbReference type="EMBL" id="MUBC01000026">
    <property type="protein sequence ID" value="ONM43503.1"/>
    <property type="molecule type" value="Genomic_DNA"/>
</dbReference>
<evidence type="ECO:0000313" key="1">
    <source>
        <dbReference type="EMBL" id="ONM43503.1"/>
    </source>
</evidence>
<protein>
    <submittedName>
        <fullName evidence="1">Uncharacterized protein</fullName>
    </submittedName>
</protein>
<name>A0A1S8DDP6_9GAMM</name>
<sequence length="125" mass="13739">MHSTPSLHHRTALAVALPPLLYSLPTEPDPAFMQRRVADFANSEIVLQRGSINVPFQPRAFVDATHYGESTLERSDGSSVSARQTTLSQGAVLPFLMSPRNALYLPYLGASYALDERWPLSAVMP</sequence>